<accession>A0ABX8RB47</accession>
<dbReference type="Proteomes" id="UP000886818">
    <property type="component" value="Chromosome"/>
</dbReference>
<evidence type="ECO:0000313" key="3">
    <source>
        <dbReference type="Proteomes" id="UP000886818"/>
    </source>
</evidence>
<dbReference type="EMBL" id="CP078093">
    <property type="protein sequence ID" value="QXM06278.1"/>
    <property type="molecule type" value="Genomic_DNA"/>
</dbReference>
<feature type="transmembrane region" description="Helical" evidence="1">
    <location>
        <begin position="29"/>
        <end position="52"/>
    </location>
</feature>
<evidence type="ECO:0008006" key="4">
    <source>
        <dbReference type="Google" id="ProtNLM"/>
    </source>
</evidence>
<feature type="transmembrane region" description="Helical" evidence="1">
    <location>
        <begin position="64"/>
        <end position="83"/>
    </location>
</feature>
<evidence type="ECO:0000256" key="1">
    <source>
        <dbReference type="SAM" id="Phobius"/>
    </source>
</evidence>
<sequence>MKEWFNEKITDARVLDLSMEVYRKKLKSFIGYQILFGIIVAILVFVGALILIPMLSFFDLGGTFGFICFFTVMFIGIVTFICMSKAGAFHIAYGYVNGENVGASDALGKAFSSFVPSIRVTTALAVCILPIVVIMAIMGVTTTSITVFANKLQSLTFFGIMMNILLYSFIGVIIGSYLFYSLHIVIFDKGKGFESIKKSIQFAKGEVLKNAFRVMSILMFEWGIKVAIYSGITAICTLVYFLLGKIDGGASLVSQLIVYGAIARPIVNFILGIFLTPVAPIMWTLYYVNMKYKKEGFKIYNMLDKLSQQNATVNMEPINLSKE</sequence>
<feature type="transmembrane region" description="Helical" evidence="1">
    <location>
        <begin position="266"/>
        <end position="288"/>
    </location>
</feature>
<gene>
    <name evidence="2" type="ORF">KVH43_00075</name>
</gene>
<keyword evidence="1" id="KW-0812">Transmembrane</keyword>
<feature type="transmembrane region" description="Helical" evidence="1">
    <location>
        <begin position="123"/>
        <end position="149"/>
    </location>
</feature>
<dbReference type="RefSeq" id="WP_218282974.1">
    <property type="nucleotide sequence ID" value="NZ_CP078093.1"/>
</dbReference>
<organism evidence="2 3">
    <name type="scientific">Crassaminicella indica</name>
    <dbReference type="NCBI Taxonomy" id="2855394"/>
    <lineage>
        <taxon>Bacteria</taxon>
        <taxon>Bacillati</taxon>
        <taxon>Bacillota</taxon>
        <taxon>Clostridia</taxon>
        <taxon>Eubacteriales</taxon>
        <taxon>Clostridiaceae</taxon>
        <taxon>Crassaminicella</taxon>
    </lineage>
</organism>
<feature type="transmembrane region" description="Helical" evidence="1">
    <location>
        <begin position="155"/>
        <end position="180"/>
    </location>
</feature>
<reference evidence="2" key="1">
    <citation type="submission" date="2021-07" db="EMBL/GenBank/DDBJ databases">
        <title>Complete genome sequence of Crassaminicella sp. 143-21, isolated from a deep-sea hydrothermal vent.</title>
        <authorList>
            <person name="Li X."/>
        </authorList>
    </citation>
    <scope>NUCLEOTIDE SEQUENCE</scope>
    <source>
        <strain evidence="2">143-21</strain>
    </source>
</reference>
<proteinExistence type="predicted"/>
<evidence type="ECO:0000313" key="2">
    <source>
        <dbReference type="EMBL" id="QXM06278.1"/>
    </source>
</evidence>
<name>A0ABX8RB47_9CLOT</name>
<protein>
    <recommendedName>
        <fullName evidence="4">Glycerophosphoryl diester phosphodiesterase membrane domain-containing protein</fullName>
    </recommendedName>
</protein>
<feature type="transmembrane region" description="Helical" evidence="1">
    <location>
        <begin position="226"/>
        <end position="246"/>
    </location>
</feature>
<keyword evidence="3" id="KW-1185">Reference proteome</keyword>
<keyword evidence="1" id="KW-1133">Transmembrane helix</keyword>
<keyword evidence="1" id="KW-0472">Membrane</keyword>